<evidence type="ECO:0000259" key="4">
    <source>
        <dbReference type="PROSITE" id="PS50961"/>
    </source>
</evidence>
<dbReference type="GO" id="GO:0003723">
    <property type="term" value="F:RNA binding"/>
    <property type="evidence" value="ECO:0000318"/>
    <property type="project" value="GO_Central"/>
</dbReference>
<feature type="region of interest" description="Disordered" evidence="3">
    <location>
        <begin position="1"/>
        <end position="107"/>
    </location>
</feature>
<dbReference type="InterPro" id="IPR006630">
    <property type="entry name" value="La_HTH"/>
</dbReference>
<evidence type="ECO:0000313" key="5">
    <source>
        <dbReference type="EMBL" id="EYU18067.1"/>
    </source>
</evidence>
<dbReference type="CDD" id="cd07323">
    <property type="entry name" value="LAM"/>
    <property type="match status" value="1"/>
</dbReference>
<dbReference type="Proteomes" id="UP000030748">
    <property type="component" value="Unassembled WGS sequence"/>
</dbReference>
<dbReference type="eggNOG" id="KOG2590">
    <property type="taxonomic scope" value="Eukaryota"/>
</dbReference>
<dbReference type="InterPro" id="IPR036388">
    <property type="entry name" value="WH-like_DNA-bd_sf"/>
</dbReference>
<feature type="compositionally biased region" description="Basic and acidic residues" evidence="3">
    <location>
        <begin position="274"/>
        <end position="289"/>
    </location>
</feature>
<dbReference type="PANTHER" id="PTHR22792:SF132">
    <property type="entry name" value="LA-RELATED PROTEIN 1"/>
    <property type="match status" value="1"/>
</dbReference>
<dbReference type="AlphaFoldDB" id="A0A022PP48"/>
<feature type="domain" description="HTH La-type RNA-binding" evidence="4">
    <location>
        <begin position="384"/>
        <end position="473"/>
    </location>
</feature>
<keyword evidence="1 2" id="KW-0694">RNA-binding</keyword>
<dbReference type="Pfam" id="PF05383">
    <property type="entry name" value="La"/>
    <property type="match status" value="1"/>
</dbReference>
<dbReference type="EMBL" id="KI632341">
    <property type="protein sequence ID" value="EYU18067.1"/>
    <property type="molecule type" value="Genomic_DNA"/>
</dbReference>
<sequence length="496" mass="53370">MANSPSSAIQAQNSPRSRHQQRRPSAAARGVPSEITPPISLSGGVVDQEQFLTSSSTTASSDSYLPSMAVGTSSSSAEDGGPASQLDNSENNSGAVKKPVWNKPSNETTAAADVGVVMGAMSWPALGESLSEPPAARASPKSSSAHSLKALSVGSIPLSQELGVGSSSSPKEVNTSLSSPNLTSTHVVPARQKSMKRGGGSSSQGSILAANDTSSQVSPMQVAMVEAPSPNSGKSSVGEFSRDRDVGQRSYPFRRNNNGPQPRGDGSYHHSHGGRRDNPNRSFGNRESHAPQQRVASRPFTRGPAPSAPLVTPPPPPMRPFISPMIYTGEFSMSFLIHSLICIFLSTNVFVQLAEMPSPPMYYLPHTYLDPFRPMVPVPQMHVNMPDPQLPSRILNQIDYYFSNENLVKDTFLRRNMDNEGWVSVKLIAGFKKVMQLTDNIQLILDAVQASNVVEVQGDKLRRKGDWNRWIMTHVPSQNMPSMIPNSVTLSEKAAT</sequence>
<reference evidence="5 6" key="1">
    <citation type="journal article" date="2013" name="Proc. Natl. Acad. Sci. U.S.A.">
        <title>Fine-scale variation in meiotic recombination in Mimulus inferred from population shotgun sequencing.</title>
        <authorList>
            <person name="Hellsten U."/>
            <person name="Wright K.M."/>
            <person name="Jenkins J."/>
            <person name="Shu S."/>
            <person name="Yuan Y."/>
            <person name="Wessler S.R."/>
            <person name="Schmutz J."/>
            <person name="Willis J.H."/>
            <person name="Rokhsar D.S."/>
        </authorList>
    </citation>
    <scope>NUCLEOTIDE SEQUENCE [LARGE SCALE GENOMIC DNA]</scope>
    <source>
        <strain evidence="6">cv. DUN x IM62</strain>
    </source>
</reference>
<dbReference type="STRING" id="4155.A0A022PP48"/>
<dbReference type="PANTHER" id="PTHR22792">
    <property type="entry name" value="LUPUS LA PROTEIN-RELATED"/>
    <property type="match status" value="1"/>
</dbReference>
<name>A0A022PP48_ERYGU</name>
<feature type="compositionally biased region" description="Polar residues" evidence="3">
    <location>
        <begin position="1"/>
        <end position="13"/>
    </location>
</feature>
<protein>
    <recommendedName>
        <fullName evidence="4">HTH La-type RNA-binding domain-containing protein</fullName>
    </recommendedName>
</protein>
<dbReference type="InterPro" id="IPR045180">
    <property type="entry name" value="La_dom_prot"/>
</dbReference>
<dbReference type="PROSITE" id="PS50961">
    <property type="entry name" value="HTH_LA"/>
    <property type="match status" value="1"/>
</dbReference>
<feature type="compositionally biased region" description="Low complexity" evidence="3">
    <location>
        <begin position="174"/>
        <end position="185"/>
    </location>
</feature>
<organism evidence="5 6">
    <name type="scientific">Erythranthe guttata</name>
    <name type="common">Yellow monkey flower</name>
    <name type="synonym">Mimulus guttatus</name>
    <dbReference type="NCBI Taxonomy" id="4155"/>
    <lineage>
        <taxon>Eukaryota</taxon>
        <taxon>Viridiplantae</taxon>
        <taxon>Streptophyta</taxon>
        <taxon>Embryophyta</taxon>
        <taxon>Tracheophyta</taxon>
        <taxon>Spermatophyta</taxon>
        <taxon>Magnoliopsida</taxon>
        <taxon>eudicotyledons</taxon>
        <taxon>Gunneridae</taxon>
        <taxon>Pentapetalae</taxon>
        <taxon>asterids</taxon>
        <taxon>lamiids</taxon>
        <taxon>Lamiales</taxon>
        <taxon>Phrymaceae</taxon>
        <taxon>Erythranthe</taxon>
    </lineage>
</organism>
<dbReference type="FunFam" id="1.10.10.10:FF:000131">
    <property type="entry name" value="la-related protein 1B isoform X2"/>
    <property type="match status" value="1"/>
</dbReference>
<dbReference type="SMART" id="SM00715">
    <property type="entry name" value="LA"/>
    <property type="match status" value="1"/>
</dbReference>
<evidence type="ECO:0000256" key="2">
    <source>
        <dbReference type="PROSITE-ProRule" id="PRU00332"/>
    </source>
</evidence>
<dbReference type="SUPFAM" id="SSF46785">
    <property type="entry name" value="Winged helix' DNA-binding domain"/>
    <property type="match status" value="1"/>
</dbReference>
<accession>A0A022PP48</accession>
<gene>
    <name evidence="5" type="ORF">MIMGU_mgv1a005127mg</name>
</gene>
<evidence type="ECO:0000256" key="3">
    <source>
        <dbReference type="SAM" id="MobiDB-lite"/>
    </source>
</evidence>
<feature type="region of interest" description="Disordered" evidence="3">
    <location>
        <begin position="162"/>
        <end position="316"/>
    </location>
</feature>
<feature type="compositionally biased region" description="Polar residues" evidence="3">
    <location>
        <begin position="203"/>
        <end position="219"/>
    </location>
</feature>
<feature type="compositionally biased region" description="Low complexity" evidence="3">
    <location>
        <begin position="53"/>
        <end position="63"/>
    </location>
</feature>
<dbReference type="GO" id="GO:0005737">
    <property type="term" value="C:cytoplasm"/>
    <property type="evidence" value="ECO:0007669"/>
    <property type="project" value="UniProtKB-ARBA"/>
</dbReference>
<evidence type="ECO:0000313" key="6">
    <source>
        <dbReference type="Proteomes" id="UP000030748"/>
    </source>
</evidence>
<feature type="compositionally biased region" description="Polar residues" evidence="3">
    <location>
        <begin position="85"/>
        <end position="94"/>
    </location>
</feature>
<keyword evidence="6" id="KW-1185">Reference proteome</keyword>
<dbReference type="InterPro" id="IPR036390">
    <property type="entry name" value="WH_DNA-bd_sf"/>
</dbReference>
<dbReference type="Gene3D" id="1.10.10.10">
    <property type="entry name" value="Winged helix-like DNA-binding domain superfamily/Winged helix DNA-binding domain"/>
    <property type="match status" value="1"/>
</dbReference>
<proteinExistence type="predicted"/>
<evidence type="ECO:0000256" key="1">
    <source>
        <dbReference type="ARBA" id="ARBA00022884"/>
    </source>
</evidence>